<dbReference type="PANTHER" id="PTHR23271">
    <property type="entry name" value="HEPATOCELLULAR CARCINOMA-ASSOCIATED ANTIGEN 66"/>
    <property type="match status" value="1"/>
</dbReference>
<dbReference type="InterPro" id="IPR003107">
    <property type="entry name" value="HAT"/>
</dbReference>
<keyword evidence="9" id="KW-1185">Reference proteome</keyword>
<dbReference type="InterPro" id="IPR013949">
    <property type="entry name" value="Utp6"/>
</dbReference>
<dbReference type="InterPro" id="IPR008847">
    <property type="entry name" value="Suf"/>
</dbReference>
<evidence type="ECO:0000256" key="1">
    <source>
        <dbReference type="ARBA" id="ARBA00004604"/>
    </source>
</evidence>
<dbReference type="InterPro" id="IPR055347">
    <property type="entry name" value="UTP6_N"/>
</dbReference>
<evidence type="ECO:0000256" key="3">
    <source>
        <dbReference type="ARBA" id="ARBA00022552"/>
    </source>
</evidence>
<name>A0A286UG34_9AGAM</name>
<evidence type="ECO:0000313" key="8">
    <source>
        <dbReference type="EMBL" id="PAV18553.1"/>
    </source>
</evidence>
<dbReference type="OrthoDB" id="28112at2759"/>
<feature type="domain" description="Suppressor of forked" evidence="6">
    <location>
        <begin position="94"/>
        <end position="183"/>
    </location>
</feature>
<dbReference type="GO" id="GO:0032040">
    <property type="term" value="C:small-subunit processome"/>
    <property type="evidence" value="ECO:0007669"/>
    <property type="project" value="TreeGrafter"/>
</dbReference>
<comment type="subcellular location">
    <subcellularLocation>
        <location evidence="1">Nucleus</location>
        <location evidence="1">Nucleolus</location>
    </subcellularLocation>
</comment>
<comment type="similarity">
    <text evidence="2">Belongs to the UTP6 family.</text>
</comment>
<dbReference type="EMBL" id="NBII01000005">
    <property type="protein sequence ID" value="PAV18553.1"/>
    <property type="molecule type" value="Genomic_DNA"/>
</dbReference>
<gene>
    <name evidence="8" type="ORF">PNOK_0539500</name>
</gene>
<dbReference type="GO" id="GO:0034388">
    <property type="term" value="C:Pwp2p-containing subcomplex of 90S preribosome"/>
    <property type="evidence" value="ECO:0007669"/>
    <property type="project" value="TreeGrafter"/>
</dbReference>
<organism evidence="8 9">
    <name type="scientific">Pyrrhoderma noxium</name>
    <dbReference type="NCBI Taxonomy" id="2282107"/>
    <lineage>
        <taxon>Eukaryota</taxon>
        <taxon>Fungi</taxon>
        <taxon>Dikarya</taxon>
        <taxon>Basidiomycota</taxon>
        <taxon>Agaricomycotina</taxon>
        <taxon>Agaricomycetes</taxon>
        <taxon>Hymenochaetales</taxon>
        <taxon>Hymenochaetaceae</taxon>
        <taxon>Pyrrhoderma</taxon>
    </lineage>
</organism>
<proteinExistence type="inferred from homology"/>
<keyword evidence="4" id="KW-0677">Repeat</keyword>
<evidence type="ECO:0000256" key="4">
    <source>
        <dbReference type="ARBA" id="ARBA00022737"/>
    </source>
</evidence>
<dbReference type="GO" id="GO:0000462">
    <property type="term" value="P:maturation of SSU-rRNA from tricistronic rRNA transcript (SSU-rRNA, 5.8S rRNA, LSU-rRNA)"/>
    <property type="evidence" value="ECO:0007669"/>
    <property type="project" value="InterPro"/>
</dbReference>
<keyword evidence="5" id="KW-0539">Nucleus</keyword>
<evidence type="ECO:0000256" key="5">
    <source>
        <dbReference type="ARBA" id="ARBA00023242"/>
    </source>
</evidence>
<comment type="caution">
    <text evidence="8">The sequence shown here is derived from an EMBL/GenBank/DDBJ whole genome shotgun (WGS) entry which is preliminary data.</text>
</comment>
<reference evidence="8 9" key="1">
    <citation type="journal article" date="2017" name="Mol. Ecol.">
        <title>Comparative and population genomic landscape of Phellinus noxius: A hypervariable fungus causing root rot in trees.</title>
        <authorList>
            <person name="Chung C.L."/>
            <person name="Lee T.J."/>
            <person name="Akiba M."/>
            <person name="Lee H.H."/>
            <person name="Kuo T.H."/>
            <person name="Liu D."/>
            <person name="Ke H.M."/>
            <person name="Yokoi T."/>
            <person name="Roa M.B."/>
            <person name="Lu M.J."/>
            <person name="Chang Y.Y."/>
            <person name="Ann P.J."/>
            <person name="Tsai J.N."/>
            <person name="Chen C.Y."/>
            <person name="Tzean S.S."/>
            <person name="Ota Y."/>
            <person name="Hattori T."/>
            <person name="Sahashi N."/>
            <person name="Liou R.F."/>
            <person name="Kikuchi T."/>
            <person name="Tsai I.J."/>
        </authorList>
    </citation>
    <scope>NUCLEOTIDE SEQUENCE [LARGE SCALE GENOMIC DNA]</scope>
    <source>
        <strain evidence="8 9">FFPRI411160</strain>
    </source>
</reference>
<dbReference type="SUPFAM" id="SSF48452">
    <property type="entry name" value="TPR-like"/>
    <property type="match status" value="1"/>
</dbReference>
<dbReference type="Pfam" id="PF08640">
    <property type="entry name" value="U3_assoc_6"/>
    <property type="match status" value="1"/>
</dbReference>
<dbReference type="InParanoid" id="A0A286UG34"/>
<accession>A0A286UG34</accession>
<evidence type="ECO:0000259" key="7">
    <source>
        <dbReference type="Pfam" id="PF08640"/>
    </source>
</evidence>
<evidence type="ECO:0000259" key="6">
    <source>
        <dbReference type="Pfam" id="PF05843"/>
    </source>
</evidence>
<dbReference type="InterPro" id="IPR011990">
    <property type="entry name" value="TPR-like_helical_dom_sf"/>
</dbReference>
<dbReference type="AlphaFoldDB" id="A0A286UG34"/>
<dbReference type="Proteomes" id="UP000217199">
    <property type="component" value="Unassembled WGS sequence"/>
</dbReference>
<sequence length="469" mass="53511">MERVQFQQEQMLAELKDLVQKGIFTQPEIKQILKKRTAFETTLIRRIPKKVDFLRYAEYEMNLEALRRKRVERLNIPKGPPSVSDYALIRRQFQIFERALKKFKEDVNLWIQYIQVAQYTRSRALVSRICGRALQLHPTAATLYIIAAAHELKHLSHASARVLLQRGLRINSESIDLWKEYVKMELGFVESLRRRWEVLGLEVDKGTQEKEADIDADVVMGSMNTDTQRDSEQEAEEEEIDEQARKEILRGALVKTVISSAAKAIPSIELFTSIHSVLSSYPCPLALRQSLLNHLYTTLNETLLSPTSLPYSTSLKTKHGQKSLALASKLYVTRLLPVNLDEEALVDALSQANEELSSAVRSQNTDDIASVYSQFVYEWYEKAVDENLNQYLLASLQSLCHSFNLAPLFTMHIKLLRSPHNPTPTSPTKLLKLLKKYASKVPSDSATELDSLRQEIEAEAKKPSNAAEQ</sequence>
<dbReference type="Gene3D" id="1.25.40.10">
    <property type="entry name" value="Tetratricopeptide repeat domain"/>
    <property type="match status" value="1"/>
</dbReference>
<evidence type="ECO:0000313" key="9">
    <source>
        <dbReference type="Proteomes" id="UP000217199"/>
    </source>
</evidence>
<dbReference type="PANTHER" id="PTHR23271:SF1">
    <property type="entry name" value="U3 SMALL NUCLEOLAR RNA-ASSOCIATED PROTEIN 6 HOMOLOG"/>
    <property type="match status" value="1"/>
</dbReference>
<dbReference type="SMART" id="SM00386">
    <property type="entry name" value="HAT"/>
    <property type="match status" value="4"/>
</dbReference>
<protein>
    <submittedName>
        <fullName evidence="8">U3 snoRNP</fullName>
    </submittedName>
</protein>
<dbReference type="GO" id="GO:0030515">
    <property type="term" value="F:snoRNA binding"/>
    <property type="evidence" value="ECO:0007669"/>
    <property type="project" value="InterPro"/>
</dbReference>
<dbReference type="Pfam" id="PF05843">
    <property type="entry name" value="Suf"/>
    <property type="match status" value="1"/>
</dbReference>
<keyword evidence="3" id="KW-0698">rRNA processing</keyword>
<feature type="domain" description="U3 small nucleolar RNA-associated protein 6 N-terminal" evidence="7">
    <location>
        <begin position="9"/>
        <end position="91"/>
    </location>
</feature>
<dbReference type="STRING" id="2282107.A0A286UG34"/>
<evidence type="ECO:0000256" key="2">
    <source>
        <dbReference type="ARBA" id="ARBA00010734"/>
    </source>
</evidence>